<evidence type="ECO:0000313" key="8">
    <source>
        <dbReference type="Proteomes" id="UP000593565"/>
    </source>
</evidence>
<feature type="transmembrane region" description="Helical" evidence="6">
    <location>
        <begin position="52"/>
        <end position="74"/>
    </location>
</feature>
<evidence type="ECO:0008006" key="9">
    <source>
        <dbReference type="Google" id="ProtNLM"/>
    </source>
</evidence>
<feature type="transmembrane region" description="Helical" evidence="6">
    <location>
        <begin position="80"/>
        <end position="102"/>
    </location>
</feature>
<dbReference type="GO" id="GO:0016020">
    <property type="term" value="C:membrane"/>
    <property type="evidence" value="ECO:0007669"/>
    <property type="project" value="UniProtKB-SubCell"/>
</dbReference>
<accession>A0A7J6AE10</accession>
<reference evidence="7 8" key="1">
    <citation type="submission" date="2020-02" db="EMBL/GenBank/DDBJ databases">
        <title>A chromosome-scale genome assembly of the black bullhead catfish (Ameiurus melas).</title>
        <authorList>
            <person name="Wen M."/>
            <person name="Zham M."/>
            <person name="Cabau C."/>
            <person name="Klopp C."/>
            <person name="Donnadieu C."/>
            <person name="Roques C."/>
            <person name="Bouchez O."/>
            <person name="Lampietro C."/>
            <person name="Jouanno E."/>
            <person name="Herpin A."/>
            <person name="Louis A."/>
            <person name="Berthelot C."/>
            <person name="Parey E."/>
            <person name="Roest-Crollius H."/>
            <person name="Braasch I."/>
            <person name="Postlethwait J."/>
            <person name="Robinson-Rechavi M."/>
            <person name="Echchiki A."/>
            <person name="Begum T."/>
            <person name="Montfort J."/>
            <person name="Schartl M."/>
            <person name="Bobe J."/>
            <person name="Guiguen Y."/>
        </authorList>
    </citation>
    <scope>NUCLEOTIDE SEQUENCE [LARGE SCALE GENOMIC DNA]</scope>
    <source>
        <strain evidence="7">M_S1</strain>
        <tissue evidence="7">Blood</tissue>
    </source>
</reference>
<keyword evidence="5 6" id="KW-0472">Membrane</keyword>
<evidence type="ECO:0000256" key="1">
    <source>
        <dbReference type="ARBA" id="ARBA00004141"/>
    </source>
</evidence>
<evidence type="ECO:0000256" key="2">
    <source>
        <dbReference type="ARBA" id="ARBA00009565"/>
    </source>
</evidence>
<comment type="subcellular location">
    <subcellularLocation>
        <location evidence="1">Membrane</location>
        <topology evidence="1">Multi-pass membrane protein</topology>
    </subcellularLocation>
</comment>
<dbReference type="PANTHER" id="PTHR23320">
    <property type="entry name" value="MEMBRANE-SPANNING 4-DOMAINS SUBFAMILY A MS4A -RELATED"/>
    <property type="match status" value="1"/>
</dbReference>
<keyword evidence="4 6" id="KW-1133">Transmembrane helix</keyword>
<dbReference type="PANTHER" id="PTHR23320:SF128">
    <property type="entry name" value="MEMBRANE-SPANNING 4-DOMAINS SUBFAMILY A MEMBER 4A"/>
    <property type="match status" value="1"/>
</dbReference>
<comment type="similarity">
    <text evidence="2">Belongs to the MS4A family.</text>
</comment>
<evidence type="ECO:0000256" key="4">
    <source>
        <dbReference type="ARBA" id="ARBA00022989"/>
    </source>
</evidence>
<name>A0A7J6AE10_AMEME</name>
<comment type="caution">
    <text evidence="7">The sequence shown here is derived from an EMBL/GenBank/DDBJ whole genome shotgun (WGS) entry which is preliminary data.</text>
</comment>
<proteinExistence type="inferred from homology"/>
<dbReference type="InterPro" id="IPR007237">
    <property type="entry name" value="CD20-like"/>
</dbReference>
<feature type="transmembrane region" description="Helical" evidence="6">
    <location>
        <begin position="170"/>
        <end position="191"/>
    </location>
</feature>
<evidence type="ECO:0000256" key="5">
    <source>
        <dbReference type="ARBA" id="ARBA00023136"/>
    </source>
</evidence>
<sequence>MASAPVRLTNVGSGYTIVTQVLPSSTASNTADQNSPQMLGTLRKFLKGEPKALGAVQIMIGSLTILFGIVMAIYPQTISVYSGVTFWGSLLHITAGSLAVSASNKLNACVVKGAMVVNIFSTLAAGIAIIILSMDLAFWRHFPSCYYYDGRYGRYGCDNNYLTESRTNGITGVLLVFSLLQFAISIAISAFTCKAICTNEPTLNVINVVPNPERCVPVVSSFPAHHAQPGASTMDAFAMSSAPPAYSEKSQPDN</sequence>
<dbReference type="InterPro" id="IPR030417">
    <property type="entry name" value="MS4A"/>
</dbReference>
<gene>
    <name evidence="7" type="ORF">AMELA_G00168540</name>
</gene>
<keyword evidence="8" id="KW-1185">Reference proteome</keyword>
<evidence type="ECO:0000313" key="7">
    <source>
        <dbReference type="EMBL" id="KAF4080279.1"/>
    </source>
</evidence>
<dbReference type="Proteomes" id="UP000593565">
    <property type="component" value="Unassembled WGS sequence"/>
</dbReference>
<dbReference type="Pfam" id="PF04103">
    <property type="entry name" value="CD20"/>
    <property type="match status" value="1"/>
</dbReference>
<evidence type="ECO:0000256" key="6">
    <source>
        <dbReference type="SAM" id="Phobius"/>
    </source>
</evidence>
<keyword evidence="3 6" id="KW-0812">Transmembrane</keyword>
<organism evidence="7 8">
    <name type="scientific">Ameiurus melas</name>
    <name type="common">Black bullhead</name>
    <name type="synonym">Silurus melas</name>
    <dbReference type="NCBI Taxonomy" id="219545"/>
    <lineage>
        <taxon>Eukaryota</taxon>
        <taxon>Metazoa</taxon>
        <taxon>Chordata</taxon>
        <taxon>Craniata</taxon>
        <taxon>Vertebrata</taxon>
        <taxon>Euteleostomi</taxon>
        <taxon>Actinopterygii</taxon>
        <taxon>Neopterygii</taxon>
        <taxon>Teleostei</taxon>
        <taxon>Ostariophysi</taxon>
        <taxon>Siluriformes</taxon>
        <taxon>Ictaluridae</taxon>
        <taxon>Ameiurus</taxon>
    </lineage>
</organism>
<evidence type="ECO:0000256" key="3">
    <source>
        <dbReference type="ARBA" id="ARBA00022692"/>
    </source>
</evidence>
<feature type="transmembrane region" description="Helical" evidence="6">
    <location>
        <begin position="114"/>
        <end position="134"/>
    </location>
</feature>
<dbReference type="AlphaFoldDB" id="A0A7J6AE10"/>
<protein>
    <recommendedName>
        <fullName evidence="9">Membrane-spanning 4-domains subfamily A member 4A</fullName>
    </recommendedName>
</protein>
<dbReference type="EMBL" id="JAAGNN010000014">
    <property type="protein sequence ID" value="KAF4080279.1"/>
    <property type="molecule type" value="Genomic_DNA"/>
</dbReference>